<evidence type="ECO:0000256" key="1">
    <source>
        <dbReference type="SAM" id="MobiDB-lite"/>
    </source>
</evidence>
<feature type="signal peptide" evidence="2">
    <location>
        <begin position="1"/>
        <end position="16"/>
    </location>
</feature>
<protein>
    <submittedName>
        <fullName evidence="3">Uncharacterized protein</fullName>
    </submittedName>
</protein>
<proteinExistence type="predicted"/>
<dbReference type="AlphaFoldDB" id="A0A8S1WAA2"/>
<evidence type="ECO:0000313" key="3">
    <source>
        <dbReference type="EMBL" id="CAD8182756.1"/>
    </source>
</evidence>
<dbReference type="EMBL" id="CAJJDO010000079">
    <property type="protein sequence ID" value="CAD8182756.1"/>
    <property type="molecule type" value="Genomic_DNA"/>
</dbReference>
<evidence type="ECO:0000256" key="2">
    <source>
        <dbReference type="SAM" id="SignalP"/>
    </source>
</evidence>
<sequence length="209" mass="24038">MKTILYTIFLFKLVHSSCHLRSIQSCLQDEQCQLVKHECQSRPNKCEDIDASNPNNCSGIQCYYDFELKICQPYEDEYDIKSRRILDHNDGRNNEESESQHNDKNQYNQNGEYPNQHQNNETTNSNNNEPIPPENESNSSVIQNNTGQDNQSTNSTSQNTTDVIAFEMVQFNFNQEKILNSNLDEKDLVINTSFSIALTATVILAKLFI</sequence>
<feature type="chain" id="PRO_5035746940" evidence="2">
    <location>
        <begin position="17"/>
        <end position="209"/>
    </location>
</feature>
<reference evidence="3" key="1">
    <citation type="submission" date="2021-01" db="EMBL/GenBank/DDBJ databases">
        <authorList>
            <consortium name="Genoscope - CEA"/>
            <person name="William W."/>
        </authorList>
    </citation>
    <scope>NUCLEOTIDE SEQUENCE</scope>
</reference>
<dbReference type="Proteomes" id="UP000689195">
    <property type="component" value="Unassembled WGS sequence"/>
</dbReference>
<feature type="compositionally biased region" description="Low complexity" evidence="1">
    <location>
        <begin position="119"/>
        <end position="157"/>
    </location>
</feature>
<dbReference type="OrthoDB" id="310834at2759"/>
<evidence type="ECO:0000313" key="4">
    <source>
        <dbReference type="Proteomes" id="UP000689195"/>
    </source>
</evidence>
<comment type="caution">
    <text evidence="3">The sequence shown here is derived from an EMBL/GenBank/DDBJ whole genome shotgun (WGS) entry which is preliminary data.</text>
</comment>
<organism evidence="3 4">
    <name type="scientific">Paramecium pentaurelia</name>
    <dbReference type="NCBI Taxonomy" id="43138"/>
    <lineage>
        <taxon>Eukaryota</taxon>
        <taxon>Sar</taxon>
        <taxon>Alveolata</taxon>
        <taxon>Ciliophora</taxon>
        <taxon>Intramacronucleata</taxon>
        <taxon>Oligohymenophorea</taxon>
        <taxon>Peniculida</taxon>
        <taxon>Parameciidae</taxon>
        <taxon>Paramecium</taxon>
    </lineage>
</organism>
<feature type="region of interest" description="Disordered" evidence="1">
    <location>
        <begin position="88"/>
        <end position="157"/>
    </location>
</feature>
<name>A0A8S1WAA2_9CILI</name>
<feature type="compositionally biased region" description="Polar residues" evidence="1">
    <location>
        <begin position="105"/>
        <end position="118"/>
    </location>
</feature>
<gene>
    <name evidence="3" type="ORF">PPENT_87.1.T0790109</name>
</gene>
<keyword evidence="4" id="KW-1185">Reference proteome</keyword>
<feature type="compositionally biased region" description="Basic and acidic residues" evidence="1">
    <location>
        <begin position="88"/>
        <end position="104"/>
    </location>
</feature>
<accession>A0A8S1WAA2</accession>
<keyword evidence="2" id="KW-0732">Signal</keyword>